<dbReference type="PROSITE" id="PS01311">
    <property type="entry name" value="LGT"/>
    <property type="match status" value="1"/>
</dbReference>
<sequence length="270" mass="30967">MILGQLSPIAFELFGWPVHWYGIIIGLGILLAYLLIGAEARKKQLDGEKMSDLIFWTIIIGFIGARIYYVLFRLDFYLANPTHIFSIWEGGIAIYGGVLAGILTIYWLTKKYQLPFITTLDVAAPGVLLSQAIGRWGNFMNQEAYGYEVSRGFLETLHLPEWLIEQMHINGAYHHPTFLYESVWNFLGFIILIILRRMPGLLKDGEVAAGYLLWYGLGRMVIEGMRTDSLYLGPLRVSQWLAGVFVILSIVFILWRRKDLLVSDYTDNRY</sequence>
<feature type="binding site" evidence="7">
    <location>
        <position position="135"/>
    </location>
    <ligand>
        <name>a 1,2-diacyl-sn-glycero-3-phospho-(1'-sn-glycerol)</name>
        <dbReference type="ChEBI" id="CHEBI:64716"/>
    </ligand>
</feature>
<evidence type="ECO:0000256" key="5">
    <source>
        <dbReference type="ARBA" id="ARBA00022989"/>
    </source>
</evidence>
<accession>A0A1T4JUL3</accession>
<reference evidence="9" key="1">
    <citation type="submission" date="2017-02" db="EMBL/GenBank/DDBJ databases">
        <authorList>
            <person name="Varghese N."/>
            <person name="Submissions S."/>
        </authorList>
    </citation>
    <scope>NUCLEOTIDE SEQUENCE [LARGE SCALE GENOMIC DNA]</scope>
    <source>
        <strain evidence="9">DSM 15739</strain>
    </source>
</reference>
<dbReference type="Pfam" id="PF01790">
    <property type="entry name" value="LGT"/>
    <property type="match status" value="1"/>
</dbReference>
<organism evidence="8 9">
    <name type="scientific">Globicatella sulfidifaciens DSM 15739</name>
    <dbReference type="NCBI Taxonomy" id="1121925"/>
    <lineage>
        <taxon>Bacteria</taxon>
        <taxon>Bacillati</taxon>
        <taxon>Bacillota</taxon>
        <taxon>Bacilli</taxon>
        <taxon>Lactobacillales</taxon>
        <taxon>Aerococcaceae</taxon>
        <taxon>Globicatella</taxon>
    </lineage>
</organism>
<dbReference type="HAMAP" id="MF_01147">
    <property type="entry name" value="Lgt"/>
    <property type="match status" value="1"/>
</dbReference>
<feature type="transmembrane region" description="Helical" evidence="7">
    <location>
        <begin position="237"/>
        <end position="255"/>
    </location>
</feature>
<dbReference type="EMBL" id="FUWO01000002">
    <property type="protein sequence ID" value="SJZ33824.1"/>
    <property type="molecule type" value="Genomic_DNA"/>
</dbReference>
<evidence type="ECO:0000256" key="6">
    <source>
        <dbReference type="ARBA" id="ARBA00023136"/>
    </source>
</evidence>
<evidence type="ECO:0000256" key="7">
    <source>
        <dbReference type="HAMAP-Rule" id="MF_01147"/>
    </source>
</evidence>
<dbReference type="InterPro" id="IPR001640">
    <property type="entry name" value="Lgt"/>
</dbReference>
<evidence type="ECO:0000313" key="9">
    <source>
        <dbReference type="Proteomes" id="UP000189941"/>
    </source>
</evidence>
<protein>
    <recommendedName>
        <fullName evidence="7">Phosphatidylglycerol--prolipoprotein diacylglyceryl transferase</fullName>
        <ecNumber evidence="7">2.5.1.145</ecNumber>
    </recommendedName>
</protein>
<comment type="function">
    <text evidence="7">Catalyzes the transfer of the diacylglyceryl group from phosphatidylglycerol to the sulfhydryl group of the N-terminal cysteine of a prolipoprotein, the first step in the formation of mature lipoproteins.</text>
</comment>
<dbReference type="UniPathway" id="UPA00664"/>
<dbReference type="NCBIfam" id="TIGR00544">
    <property type="entry name" value="lgt"/>
    <property type="match status" value="1"/>
</dbReference>
<dbReference type="GO" id="GO:0042158">
    <property type="term" value="P:lipoprotein biosynthetic process"/>
    <property type="evidence" value="ECO:0007669"/>
    <property type="project" value="UniProtKB-UniRule"/>
</dbReference>
<comment type="similarity">
    <text evidence="1 7">Belongs to the Lgt family.</text>
</comment>
<comment type="catalytic activity">
    <reaction evidence="7">
        <text>L-cysteinyl-[prolipoprotein] + a 1,2-diacyl-sn-glycero-3-phospho-(1'-sn-glycerol) = an S-1,2-diacyl-sn-glyceryl-L-cysteinyl-[prolipoprotein] + sn-glycerol 1-phosphate + H(+)</text>
        <dbReference type="Rhea" id="RHEA:56712"/>
        <dbReference type="Rhea" id="RHEA-COMP:14679"/>
        <dbReference type="Rhea" id="RHEA-COMP:14680"/>
        <dbReference type="ChEBI" id="CHEBI:15378"/>
        <dbReference type="ChEBI" id="CHEBI:29950"/>
        <dbReference type="ChEBI" id="CHEBI:57685"/>
        <dbReference type="ChEBI" id="CHEBI:64716"/>
        <dbReference type="ChEBI" id="CHEBI:140658"/>
        <dbReference type="EC" id="2.5.1.145"/>
    </reaction>
</comment>
<keyword evidence="4 7" id="KW-0812">Transmembrane</keyword>
<keyword evidence="8" id="KW-0449">Lipoprotein</keyword>
<feature type="transmembrane region" description="Helical" evidence="7">
    <location>
        <begin position="92"/>
        <end position="109"/>
    </location>
</feature>
<name>A0A1T4JUL3_9LACT</name>
<comment type="subcellular location">
    <subcellularLocation>
        <location evidence="7">Cell membrane</location>
        <topology evidence="7">Multi-pass membrane protein</topology>
    </subcellularLocation>
</comment>
<feature type="transmembrane region" description="Helical" evidence="7">
    <location>
        <begin position="177"/>
        <end position="195"/>
    </location>
</feature>
<evidence type="ECO:0000256" key="4">
    <source>
        <dbReference type="ARBA" id="ARBA00022692"/>
    </source>
</evidence>
<keyword evidence="2 7" id="KW-1003">Cell membrane</keyword>
<keyword evidence="5 7" id="KW-1133">Transmembrane helix</keyword>
<dbReference type="PANTHER" id="PTHR30589">
    <property type="entry name" value="PROLIPOPROTEIN DIACYLGLYCERYL TRANSFERASE"/>
    <property type="match status" value="1"/>
</dbReference>
<feature type="transmembrane region" description="Helical" evidence="7">
    <location>
        <begin position="20"/>
        <end position="41"/>
    </location>
</feature>
<evidence type="ECO:0000256" key="2">
    <source>
        <dbReference type="ARBA" id="ARBA00022475"/>
    </source>
</evidence>
<proteinExistence type="inferred from homology"/>
<dbReference type="OrthoDB" id="871140at2"/>
<dbReference type="GO" id="GO:0008961">
    <property type="term" value="F:phosphatidylglycerol-prolipoprotein diacylglyceryl transferase activity"/>
    <property type="evidence" value="ECO:0007669"/>
    <property type="project" value="UniProtKB-UniRule"/>
</dbReference>
<keyword evidence="3 7" id="KW-0808">Transferase</keyword>
<dbReference type="PANTHER" id="PTHR30589:SF0">
    <property type="entry name" value="PHOSPHATIDYLGLYCEROL--PROLIPOPROTEIN DIACYLGLYCERYL TRANSFERASE"/>
    <property type="match status" value="1"/>
</dbReference>
<comment type="pathway">
    <text evidence="7">Protein modification; lipoprotein biosynthesis (diacylglyceryl transfer).</text>
</comment>
<dbReference type="Proteomes" id="UP000189941">
    <property type="component" value="Unassembled WGS sequence"/>
</dbReference>
<dbReference type="GO" id="GO:0005886">
    <property type="term" value="C:plasma membrane"/>
    <property type="evidence" value="ECO:0007669"/>
    <property type="project" value="UniProtKB-SubCell"/>
</dbReference>
<evidence type="ECO:0000313" key="8">
    <source>
        <dbReference type="EMBL" id="SJZ33824.1"/>
    </source>
</evidence>
<feature type="transmembrane region" description="Helical" evidence="7">
    <location>
        <begin position="53"/>
        <end position="72"/>
    </location>
</feature>
<evidence type="ECO:0000256" key="3">
    <source>
        <dbReference type="ARBA" id="ARBA00022679"/>
    </source>
</evidence>
<dbReference type="RefSeq" id="WP_078755249.1">
    <property type="nucleotide sequence ID" value="NZ_FUWO01000002.1"/>
</dbReference>
<dbReference type="STRING" id="1121925.SAMN02746011_00401"/>
<dbReference type="AlphaFoldDB" id="A0A1T4JUL3"/>
<dbReference type="EC" id="2.5.1.145" evidence="7"/>
<gene>
    <name evidence="7" type="primary">lgt</name>
    <name evidence="8" type="ORF">SAMN02746011_00401</name>
</gene>
<keyword evidence="9" id="KW-1185">Reference proteome</keyword>
<keyword evidence="6 7" id="KW-0472">Membrane</keyword>
<evidence type="ECO:0000256" key="1">
    <source>
        <dbReference type="ARBA" id="ARBA00007150"/>
    </source>
</evidence>